<reference evidence="2 3" key="1">
    <citation type="submission" date="2019-12" db="EMBL/GenBank/DDBJ databases">
        <title>Novel species isolated from a subtropical stream in China.</title>
        <authorList>
            <person name="Lu H."/>
        </authorList>
    </citation>
    <scope>NUCLEOTIDE SEQUENCE [LARGE SCALE GENOMIC DNA]</scope>
    <source>
        <strain evidence="2 3">FT107W</strain>
    </source>
</reference>
<organism evidence="2 3">
    <name type="scientific">Duganella vulcania</name>
    <dbReference type="NCBI Taxonomy" id="2692166"/>
    <lineage>
        <taxon>Bacteria</taxon>
        <taxon>Pseudomonadati</taxon>
        <taxon>Pseudomonadota</taxon>
        <taxon>Betaproteobacteria</taxon>
        <taxon>Burkholderiales</taxon>
        <taxon>Oxalobacteraceae</taxon>
        <taxon>Telluria group</taxon>
        <taxon>Duganella</taxon>
    </lineage>
</organism>
<dbReference type="SUPFAM" id="SSF160631">
    <property type="entry name" value="SMI1/KNR4-like"/>
    <property type="match status" value="1"/>
</dbReference>
<name>A0A845HMI0_9BURK</name>
<dbReference type="InterPro" id="IPR016024">
    <property type="entry name" value="ARM-type_fold"/>
</dbReference>
<dbReference type="RefSeq" id="WP_161091189.1">
    <property type="nucleotide sequence ID" value="NZ_WWCV01000033.1"/>
</dbReference>
<keyword evidence="3" id="KW-1185">Reference proteome</keyword>
<comment type="caution">
    <text evidence="2">The sequence shown here is derived from an EMBL/GenBank/DDBJ whole genome shotgun (WGS) entry which is preliminary data.</text>
</comment>
<dbReference type="AlphaFoldDB" id="A0A845HMI0"/>
<dbReference type="Pfam" id="PF13646">
    <property type="entry name" value="HEAT_2"/>
    <property type="match status" value="1"/>
</dbReference>
<protein>
    <submittedName>
        <fullName evidence="2">SMI1/KNR4 family protein</fullName>
    </submittedName>
</protein>
<evidence type="ECO:0000259" key="1">
    <source>
        <dbReference type="SMART" id="SM00860"/>
    </source>
</evidence>
<dbReference type="InterPro" id="IPR037883">
    <property type="entry name" value="Knr4/Smi1-like_sf"/>
</dbReference>
<dbReference type="Gene3D" id="1.25.10.10">
    <property type="entry name" value="Leucine-rich Repeat Variant"/>
    <property type="match status" value="1"/>
</dbReference>
<accession>A0A845HMI0</accession>
<gene>
    <name evidence="2" type="ORF">GTP81_18040</name>
</gene>
<proteinExistence type="predicted"/>
<dbReference type="Gene3D" id="3.40.1580.10">
    <property type="entry name" value="SMI1/KNR4-like"/>
    <property type="match status" value="1"/>
</dbReference>
<dbReference type="Pfam" id="PF09346">
    <property type="entry name" value="SMI1_KNR4"/>
    <property type="match status" value="1"/>
</dbReference>
<dbReference type="Proteomes" id="UP000484875">
    <property type="component" value="Unassembled WGS sequence"/>
</dbReference>
<dbReference type="InterPro" id="IPR011989">
    <property type="entry name" value="ARM-like"/>
</dbReference>
<dbReference type="EMBL" id="WWCV01000033">
    <property type="protein sequence ID" value="MYN18653.1"/>
    <property type="molecule type" value="Genomic_DNA"/>
</dbReference>
<evidence type="ECO:0000313" key="3">
    <source>
        <dbReference type="Proteomes" id="UP000484875"/>
    </source>
</evidence>
<dbReference type="SUPFAM" id="SSF48371">
    <property type="entry name" value="ARM repeat"/>
    <property type="match status" value="1"/>
</dbReference>
<dbReference type="SMART" id="SM00860">
    <property type="entry name" value="SMI1_KNR4"/>
    <property type="match status" value="1"/>
</dbReference>
<feature type="domain" description="Knr4/Smi1-like" evidence="1">
    <location>
        <begin position="70"/>
        <end position="226"/>
    </location>
</feature>
<evidence type="ECO:0000313" key="2">
    <source>
        <dbReference type="EMBL" id="MYN18653.1"/>
    </source>
</evidence>
<sequence>MKTIFAAILGAFGPAPANGQAGPTEMLSVAAESFGEQIQRIKTKLKAAEKVDKEFKIFGAESHQYRINPPASEREVNAIEERYSLKLPECYRSFLTLLGNGGPSYSGSAAGPFYGIYPLGQGVSELVEGSASNLNRAVVIEPDMTEAEWMRLRKHVDDDDEISGDEYERERERIYGGLLPIGSQGCSSIHALVLNGPHTGKVVNLDFELHSARFAFEKNFLDWYERWLDEVIAGYLMQGGASWFGYTMGGDDTYLLHVYAEANSRGTKIEALKGLAKLATATDESCQKLLELCDEEDAEIRHLALLMLTKFAYPMARQPLRTHILSDDNDCLVSCQSINWYAKKHSIEWNDLLRIRLPTVNASETFRFISYLLLESDADFSEDFWSFCTHPDEDVRVTAFYSLGKLKNKKNLVELFLRGLEDPSARVVHSALQALAGVRDERLVEAYDRILDRFKTDENYVLTNLKHRLKEMGHESIDSFRTSR</sequence>
<dbReference type="InterPro" id="IPR018958">
    <property type="entry name" value="Knr4/Smi1-like_dom"/>
</dbReference>